<dbReference type="InterPro" id="IPR050272">
    <property type="entry name" value="Isochorismatase-like_hydrls"/>
</dbReference>
<dbReference type="Pfam" id="PF00857">
    <property type="entry name" value="Isochorismatase"/>
    <property type="match status" value="1"/>
</dbReference>
<dbReference type="Gene3D" id="3.40.50.850">
    <property type="entry name" value="Isochorismatase-like"/>
    <property type="match status" value="1"/>
</dbReference>
<dbReference type="CDD" id="cd01014">
    <property type="entry name" value="nicotinamidase_related"/>
    <property type="match status" value="1"/>
</dbReference>
<reference evidence="3 4" key="1">
    <citation type="submission" date="2018-07" db="EMBL/GenBank/DDBJ databases">
        <authorList>
            <person name="Zhang Y."/>
            <person name="Wang L."/>
            <person name="Ma S."/>
        </authorList>
    </citation>
    <scope>NUCLEOTIDE SEQUENCE [LARGE SCALE GENOMIC DNA]</scope>
    <source>
        <strain evidence="3 4">4-2</strain>
    </source>
</reference>
<dbReference type="SUPFAM" id="SSF52499">
    <property type="entry name" value="Isochorismatase-like hydrolases"/>
    <property type="match status" value="1"/>
</dbReference>
<evidence type="ECO:0000313" key="4">
    <source>
        <dbReference type="Proteomes" id="UP000273516"/>
    </source>
</evidence>
<keyword evidence="4" id="KW-1185">Reference proteome</keyword>
<dbReference type="AlphaFoldDB" id="A0A3M0M1F0"/>
<gene>
    <name evidence="3" type="ORF">C9E81_20220</name>
</gene>
<organism evidence="3 4">
    <name type="scientific">Paracoccus alkanivorans</name>
    <dbReference type="NCBI Taxonomy" id="2116655"/>
    <lineage>
        <taxon>Bacteria</taxon>
        <taxon>Pseudomonadati</taxon>
        <taxon>Pseudomonadota</taxon>
        <taxon>Alphaproteobacteria</taxon>
        <taxon>Rhodobacterales</taxon>
        <taxon>Paracoccaceae</taxon>
        <taxon>Paracoccus</taxon>
    </lineage>
</organism>
<evidence type="ECO:0000313" key="3">
    <source>
        <dbReference type="EMBL" id="RMC31619.1"/>
    </source>
</evidence>
<sequence length="182" mass="19312">MSKRAILVVDLQNEYWPSGKLPLVGIDMAAANAARVIAAARDKGDMVVNIRHEMPAADAPIFTPGSEGVQINGAVQPADGEAVIVKNFPNSFRDTGLKAMLDEKGIEDVVIVGAMSHMCVDATVRAASDFGYKTTTIFDACATMNLEFGETTIPAAQVHATMMSALAFAYGDVVSTDEFLAR</sequence>
<dbReference type="OrthoDB" id="9794942at2"/>
<dbReference type="InterPro" id="IPR000868">
    <property type="entry name" value="Isochorismatase-like_dom"/>
</dbReference>
<evidence type="ECO:0000256" key="1">
    <source>
        <dbReference type="ARBA" id="ARBA00022801"/>
    </source>
</evidence>
<evidence type="ECO:0000259" key="2">
    <source>
        <dbReference type="Pfam" id="PF00857"/>
    </source>
</evidence>
<proteinExistence type="predicted"/>
<keyword evidence="1 3" id="KW-0378">Hydrolase</keyword>
<dbReference type="Proteomes" id="UP000273516">
    <property type="component" value="Unassembled WGS sequence"/>
</dbReference>
<comment type="caution">
    <text evidence="3">The sequence shown here is derived from an EMBL/GenBank/DDBJ whole genome shotgun (WGS) entry which is preliminary data.</text>
</comment>
<feature type="domain" description="Isochorismatase-like" evidence="2">
    <location>
        <begin position="5"/>
        <end position="157"/>
    </location>
</feature>
<dbReference type="RefSeq" id="WP_122114161.1">
    <property type="nucleotide sequence ID" value="NZ_QOKZ01000011.1"/>
</dbReference>
<dbReference type="InterPro" id="IPR036380">
    <property type="entry name" value="Isochorismatase-like_sf"/>
</dbReference>
<protein>
    <submittedName>
        <fullName evidence="3">Cysteine hydrolase</fullName>
    </submittedName>
</protein>
<dbReference type="PANTHER" id="PTHR43540">
    <property type="entry name" value="PEROXYUREIDOACRYLATE/UREIDOACRYLATE AMIDOHYDROLASE-RELATED"/>
    <property type="match status" value="1"/>
</dbReference>
<dbReference type="EMBL" id="QOKZ01000011">
    <property type="protein sequence ID" value="RMC31619.1"/>
    <property type="molecule type" value="Genomic_DNA"/>
</dbReference>
<accession>A0A3M0M1F0</accession>
<dbReference type="GO" id="GO:0016787">
    <property type="term" value="F:hydrolase activity"/>
    <property type="evidence" value="ECO:0007669"/>
    <property type="project" value="UniProtKB-KW"/>
</dbReference>
<dbReference type="PANTHER" id="PTHR43540:SF1">
    <property type="entry name" value="ISOCHORISMATASE HYDROLASE"/>
    <property type="match status" value="1"/>
</dbReference>
<name>A0A3M0M1F0_9RHOB</name>